<dbReference type="EMBL" id="JARBHB010000004">
    <property type="protein sequence ID" value="KAJ8887161.1"/>
    <property type="molecule type" value="Genomic_DNA"/>
</dbReference>
<feature type="non-terminal residue" evidence="2">
    <location>
        <position position="169"/>
    </location>
</feature>
<protein>
    <submittedName>
        <fullName evidence="2">Uncharacterized protein</fullName>
    </submittedName>
</protein>
<evidence type="ECO:0000313" key="2">
    <source>
        <dbReference type="EMBL" id="KAJ8887161.1"/>
    </source>
</evidence>
<dbReference type="Proteomes" id="UP001159363">
    <property type="component" value="Chromosome X"/>
</dbReference>
<evidence type="ECO:0000256" key="1">
    <source>
        <dbReference type="SAM" id="MobiDB-lite"/>
    </source>
</evidence>
<feature type="compositionally biased region" description="Polar residues" evidence="1">
    <location>
        <begin position="148"/>
        <end position="157"/>
    </location>
</feature>
<comment type="caution">
    <text evidence="2">The sequence shown here is derived from an EMBL/GenBank/DDBJ whole genome shotgun (WGS) entry which is preliminary data.</text>
</comment>
<sequence length="169" mass="19948">MKNVDEDDTMLEEIRGCVLSEVDTVPRKGVHEVSENSVENDYVESNVEWGVNESYVEQEVDRIMEEANECHVEQEYHIVRSEFVTPPKINSRTGLLSWPETPRSKGKRNFERIPCKEFHDLKEKLKEVALREKEERKEEREKKRLLKQTSQKNQRNNSRPDKRSAEGHP</sequence>
<proteinExistence type="predicted"/>
<feature type="compositionally biased region" description="Basic and acidic residues" evidence="1">
    <location>
        <begin position="129"/>
        <end position="142"/>
    </location>
</feature>
<organism evidence="2 3">
    <name type="scientific">Dryococelus australis</name>
    <dbReference type="NCBI Taxonomy" id="614101"/>
    <lineage>
        <taxon>Eukaryota</taxon>
        <taxon>Metazoa</taxon>
        <taxon>Ecdysozoa</taxon>
        <taxon>Arthropoda</taxon>
        <taxon>Hexapoda</taxon>
        <taxon>Insecta</taxon>
        <taxon>Pterygota</taxon>
        <taxon>Neoptera</taxon>
        <taxon>Polyneoptera</taxon>
        <taxon>Phasmatodea</taxon>
        <taxon>Verophasmatodea</taxon>
        <taxon>Anareolatae</taxon>
        <taxon>Phasmatidae</taxon>
        <taxon>Eurycanthinae</taxon>
        <taxon>Dryococelus</taxon>
    </lineage>
</organism>
<name>A0ABQ9HS03_9NEOP</name>
<feature type="region of interest" description="Disordered" evidence="1">
    <location>
        <begin position="89"/>
        <end position="111"/>
    </location>
</feature>
<feature type="compositionally biased region" description="Basic and acidic residues" evidence="1">
    <location>
        <begin position="158"/>
        <end position="169"/>
    </location>
</feature>
<evidence type="ECO:0000313" key="3">
    <source>
        <dbReference type="Proteomes" id="UP001159363"/>
    </source>
</evidence>
<keyword evidence="3" id="KW-1185">Reference proteome</keyword>
<gene>
    <name evidence="2" type="ORF">PR048_013376</name>
</gene>
<feature type="region of interest" description="Disordered" evidence="1">
    <location>
        <begin position="129"/>
        <end position="169"/>
    </location>
</feature>
<accession>A0ABQ9HS03</accession>
<reference evidence="2 3" key="1">
    <citation type="submission" date="2023-02" db="EMBL/GenBank/DDBJ databases">
        <title>LHISI_Scaffold_Assembly.</title>
        <authorList>
            <person name="Stuart O.P."/>
            <person name="Cleave R."/>
            <person name="Magrath M.J.L."/>
            <person name="Mikheyev A.S."/>
        </authorList>
    </citation>
    <scope>NUCLEOTIDE SEQUENCE [LARGE SCALE GENOMIC DNA]</scope>
    <source>
        <strain evidence="2">Daus_M_001</strain>
        <tissue evidence="2">Leg muscle</tissue>
    </source>
</reference>